<proteinExistence type="predicted"/>
<dbReference type="SUPFAM" id="SSF50969">
    <property type="entry name" value="YVTN repeat-like/Quinoprotein amine dehydrogenase"/>
    <property type="match status" value="1"/>
</dbReference>
<keyword evidence="1" id="KW-0732">Signal</keyword>
<dbReference type="PROSITE" id="PS51257">
    <property type="entry name" value="PROKAR_LIPOPROTEIN"/>
    <property type="match status" value="1"/>
</dbReference>
<comment type="caution">
    <text evidence="2">The sequence shown here is derived from an EMBL/GenBank/DDBJ whole genome shotgun (WGS) entry which is preliminary data.</text>
</comment>
<dbReference type="RefSeq" id="WP_187563829.1">
    <property type="nucleotide sequence ID" value="NZ_JACGWS010000013.1"/>
</dbReference>
<protein>
    <recommendedName>
        <fullName evidence="4">LVIVD repeat-containing protein</fullName>
    </recommendedName>
</protein>
<evidence type="ECO:0000313" key="2">
    <source>
        <dbReference type="EMBL" id="MBC8756788.1"/>
    </source>
</evidence>
<evidence type="ECO:0000313" key="3">
    <source>
        <dbReference type="Proteomes" id="UP000619238"/>
    </source>
</evidence>
<keyword evidence="3" id="KW-1185">Reference proteome</keyword>
<name>A0ABR7QEC1_9FLAO</name>
<feature type="signal peptide" evidence="1">
    <location>
        <begin position="1"/>
        <end position="20"/>
    </location>
</feature>
<dbReference type="Proteomes" id="UP000619238">
    <property type="component" value="Unassembled WGS sequence"/>
</dbReference>
<dbReference type="InterPro" id="IPR011044">
    <property type="entry name" value="Quino_amine_DH_bsu"/>
</dbReference>
<dbReference type="Pfam" id="PF08309">
    <property type="entry name" value="LVIVD"/>
    <property type="match status" value="4"/>
</dbReference>
<feature type="chain" id="PRO_5045957242" description="LVIVD repeat-containing protein" evidence="1">
    <location>
        <begin position="21"/>
        <end position="411"/>
    </location>
</feature>
<reference evidence="2 3" key="1">
    <citation type="submission" date="2020-07" db="EMBL/GenBank/DDBJ databases">
        <title>Description of Kordia aestuariivivens sp. nov., isolated from a tidal flat.</title>
        <authorList>
            <person name="Park S."/>
            <person name="Yoon J.-H."/>
        </authorList>
    </citation>
    <scope>NUCLEOTIDE SEQUENCE [LARGE SCALE GENOMIC DNA]</scope>
    <source>
        <strain evidence="2 3">YSTF-M3</strain>
    </source>
</reference>
<evidence type="ECO:0000256" key="1">
    <source>
        <dbReference type="SAM" id="SignalP"/>
    </source>
</evidence>
<accession>A0ABR7QEC1</accession>
<dbReference type="InterPro" id="IPR013211">
    <property type="entry name" value="LVIVD"/>
</dbReference>
<gene>
    <name evidence="2" type="ORF">H2O64_19095</name>
</gene>
<organism evidence="2 3">
    <name type="scientific">Kordia aestuariivivens</name>
    <dbReference type="NCBI Taxonomy" id="2759037"/>
    <lineage>
        <taxon>Bacteria</taxon>
        <taxon>Pseudomonadati</taxon>
        <taxon>Bacteroidota</taxon>
        <taxon>Flavobacteriia</taxon>
        <taxon>Flavobacteriales</taxon>
        <taxon>Flavobacteriaceae</taxon>
        <taxon>Kordia</taxon>
    </lineage>
</organism>
<dbReference type="EMBL" id="JACGWS010000013">
    <property type="protein sequence ID" value="MBC8756788.1"/>
    <property type="molecule type" value="Genomic_DNA"/>
</dbReference>
<evidence type="ECO:0008006" key="4">
    <source>
        <dbReference type="Google" id="ProtNLM"/>
    </source>
</evidence>
<sequence length="411" mass="46852">MKFKYLFLFLIGCLFVSCSSDDQQFEYYKVAKPITLSVEELRSSVEILPVQNITTSGKIYAYQQYIFINDVDKGVHVIDNRNPLQPSRINFLKIPLNRDVSIKGDYLYADSGMDLVVFNIADINNIQMVGRVENVLENYIEYPEEAQFYNWDDYDYQNDIIVGWQVTVERREVIQYDDEAISVGDSSGNSSGSGGSLARFKIVNDYLYAVDNSKINVFDIQNLTSPVKVNEEYVTWEAETIFHENDKLFIGTRSGMYIYDISQPSSPQYISDFDHLKFCDPVVVDGNYAYVTLRAGASCMDGETQMLESRLEIINITDIYNPQLEETYFMDEPYGLGIKNDHLFICDGASGLKVYNKADVSNLQLLQTYASINAYDVIPLGDKLLMIGANKLTQYSYTDTGIELLSEFTIQ</sequence>